<dbReference type="GO" id="GO:0005794">
    <property type="term" value="C:Golgi apparatus"/>
    <property type="evidence" value="ECO:0007669"/>
    <property type="project" value="TreeGrafter"/>
</dbReference>
<reference evidence="2" key="1">
    <citation type="submission" date="2021-01" db="EMBL/GenBank/DDBJ databases">
        <authorList>
            <person name="Corre E."/>
            <person name="Pelletier E."/>
            <person name="Niang G."/>
            <person name="Scheremetjew M."/>
            <person name="Finn R."/>
            <person name="Kale V."/>
            <person name="Holt S."/>
            <person name="Cochrane G."/>
            <person name="Meng A."/>
            <person name="Brown T."/>
            <person name="Cohen L."/>
        </authorList>
    </citation>
    <scope>NUCLEOTIDE SEQUENCE</scope>
    <source>
        <strain evidence="2">CCMP219</strain>
    </source>
</reference>
<feature type="domain" description="Nucleotide-diphospho-sugar transferase" evidence="1">
    <location>
        <begin position="126"/>
        <end position="358"/>
    </location>
</feature>
<dbReference type="InterPro" id="IPR053250">
    <property type="entry name" value="Glycosyltransferase_77"/>
</dbReference>
<evidence type="ECO:0000259" key="1">
    <source>
        <dbReference type="Pfam" id="PF03407"/>
    </source>
</evidence>
<proteinExistence type="predicted"/>
<evidence type="ECO:0000313" key="2">
    <source>
        <dbReference type="EMBL" id="CAD8311171.1"/>
    </source>
</evidence>
<gene>
    <name evidence="2" type="ORF">CEUR00632_LOCUS21070</name>
</gene>
<organism evidence="2">
    <name type="scientific">Chlamydomonas euryale</name>
    <dbReference type="NCBI Taxonomy" id="1486919"/>
    <lineage>
        <taxon>Eukaryota</taxon>
        <taxon>Viridiplantae</taxon>
        <taxon>Chlorophyta</taxon>
        <taxon>core chlorophytes</taxon>
        <taxon>Chlorophyceae</taxon>
        <taxon>CS clade</taxon>
        <taxon>Chlamydomonadales</taxon>
        <taxon>Chlamydomonadaceae</taxon>
        <taxon>Chlamydomonas</taxon>
    </lineage>
</organism>
<dbReference type="EMBL" id="HBEC01045192">
    <property type="protein sequence ID" value="CAD8311171.1"/>
    <property type="molecule type" value="Transcribed_RNA"/>
</dbReference>
<protein>
    <recommendedName>
        <fullName evidence="1">Nucleotide-diphospho-sugar transferase domain-containing protein</fullName>
    </recommendedName>
</protein>
<dbReference type="GO" id="GO:0052636">
    <property type="term" value="F:arabinosyltransferase activity"/>
    <property type="evidence" value="ECO:0007669"/>
    <property type="project" value="TreeGrafter"/>
</dbReference>
<dbReference type="AlphaFoldDB" id="A0A7R9W0Z7"/>
<accession>A0A7R9W0Z7</accession>
<sequence length="659" mass="74426">MVPRAGRPARVSASAASRRMPACQVPLALPSKLLTLQPRRLLPLLLVAQLLSCGMPASAGNGAKWTIGEIGDPPEGAQPCPALSQSLITSHAKNKLVLLTAADRLIMGKFGKSWVENTKEAGITYAMVAALDPWTSKLLGHWQFPCFNAPMDRVTVTSDTNYKWGSGHWHETTWNKVKIVAAVHELGFHVIHADTDVTWFQDPMPYFSKHLDGPVHGLFTTDALETHNRADDTGIEAMTSVYVNINTGVYFIRYWEGGKAFFEEWFKLKGVGHDQDGLNALVRGQSWRGDKDMPPPRTFRSADRMIECAYVPGVFVSFLPVSMFGNAYTYVVGQVHKRLNHPLYEVHWVWSGSTMESKQQTIRDAMKFWDPPEYYTTPSLVSFDVWVPEPYQFFNPTAFDDTEMMIQFHVHAANVQLQQLYFGFIAALALDRVLVMPKFQCFCAKNWYMTQSCRINGEPHTQFPYDCALSHLLRVKKLLHGGLSIMDGGTRRTATVREHTFLDNRNVPEEIKKSRLVLKPAPSRRPDLSAPLAPLAPTAMPDGTHYAEIAWPMDAEALRDLMLPLHDKYRVVHFANASRILEQGFRSADTQRTFDETVKKLTTHWCCRSPRDQERFNATDKVNLRILPPERDPTGSIFSAVFGIEPHMGGYNNEKYVSR</sequence>
<dbReference type="PANTHER" id="PTHR46936">
    <property type="entry name" value="ARABINOSYLTRANSFERASE XEG113"/>
    <property type="match status" value="1"/>
</dbReference>
<dbReference type="PANTHER" id="PTHR46936:SF1">
    <property type="entry name" value="ARABINOSYLTRANSFERASE XEG113"/>
    <property type="match status" value="1"/>
</dbReference>
<dbReference type="Pfam" id="PF03407">
    <property type="entry name" value="Nucleotid_trans"/>
    <property type="match status" value="1"/>
</dbReference>
<dbReference type="InterPro" id="IPR005069">
    <property type="entry name" value="Nucl-diP-sugar_transferase"/>
</dbReference>
<dbReference type="GO" id="GO:0052325">
    <property type="term" value="P:cell wall pectin biosynthetic process"/>
    <property type="evidence" value="ECO:0007669"/>
    <property type="project" value="TreeGrafter"/>
</dbReference>
<name>A0A7R9W0Z7_9CHLO</name>